<proteinExistence type="predicted"/>
<dbReference type="RefSeq" id="WP_073104644.1">
    <property type="nucleotide sequence ID" value="NZ_FQXE01000009.1"/>
</dbReference>
<dbReference type="AlphaFoldDB" id="A0A1M5YFG5"/>
<dbReference type="STRING" id="658167.SAMN04488135_10934"/>
<evidence type="ECO:0000313" key="2">
    <source>
        <dbReference type="Proteomes" id="UP000184226"/>
    </source>
</evidence>
<dbReference type="EMBL" id="FQXE01000009">
    <property type="protein sequence ID" value="SHI10588.1"/>
    <property type="molecule type" value="Genomic_DNA"/>
</dbReference>
<dbReference type="Proteomes" id="UP000184226">
    <property type="component" value="Unassembled WGS sequence"/>
</dbReference>
<evidence type="ECO:0000313" key="1">
    <source>
        <dbReference type="EMBL" id="SHI10588.1"/>
    </source>
</evidence>
<sequence>MQIVLPGALPDPREARELTSYLQKTAPTLLRWLEQGRARSIPADPAQTGCTPYEQWQLTTRGFKPGDGQNLSAGLAPLWAGPLARDQAPVWLAELVHVAPSRDGAALLPARELAITPEQSVALFESAQSLFAGTGFTLQARGTEHWRLGLPEGFAPLCASPALVSISSVNDWWPQDIGARPWRRLVNELQMLWFDHPVNQARYRQGLVPVNSLWLFGGASADQLQAPARPGAVQTHDALLAPGISHDWGGWLAALGQLETQIFRPLAAGKAPELVLTGADRIVEVRPDAWQQWTQWLPGSRQAWRKWWSPQD</sequence>
<organism evidence="1 2">
    <name type="scientific">Pollutimonas bauzanensis</name>
    <dbReference type="NCBI Taxonomy" id="658167"/>
    <lineage>
        <taxon>Bacteria</taxon>
        <taxon>Pseudomonadati</taxon>
        <taxon>Pseudomonadota</taxon>
        <taxon>Betaproteobacteria</taxon>
        <taxon>Burkholderiales</taxon>
        <taxon>Alcaligenaceae</taxon>
        <taxon>Pollutimonas</taxon>
    </lineage>
</organism>
<accession>A0A1M5YFG5</accession>
<keyword evidence="2" id="KW-1185">Reference proteome</keyword>
<dbReference type="OrthoDB" id="5295974at2"/>
<reference evidence="1 2" key="1">
    <citation type="submission" date="2016-11" db="EMBL/GenBank/DDBJ databases">
        <authorList>
            <person name="Jaros S."/>
            <person name="Januszkiewicz K."/>
            <person name="Wedrychowicz H."/>
        </authorList>
    </citation>
    <scope>NUCLEOTIDE SEQUENCE [LARGE SCALE GENOMIC DNA]</scope>
    <source>
        <strain evidence="1 2">CGMCC 1.10190</strain>
    </source>
</reference>
<name>A0A1M5YFG5_9BURK</name>
<gene>
    <name evidence="1" type="ORF">SAMN04488135_10934</name>
</gene>
<evidence type="ECO:0008006" key="3">
    <source>
        <dbReference type="Google" id="ProtNLM"/>
    </source>
</evidence>
<protein>
    <recommendedName>
        <fullName evidence="3">Cofactor-independent phosphoglycerate mutase</fullName>
    </recommendedName>
</protein>